<sequence length="401" mass="45127">MNATLNASLNRTLDAHSRGPRLGTSQTQPWAVDFMTVIQCAVQLLHGCSSWVLWHNLGRLAHAVGDTLWLVGDEFNTVLDMSEVCGASGEWFTWHNCSSDNRSLWKRLDQLLVNDRWLDCWPNSCYASLNARTSDHSPFVLRASSSSQAKVAFLETAQTLLSLDRRSSLLLHLEHCCRMIPRLVAMPDQSMLQQQAKLAWLKGGDQCTHIFFRKVVFDIVEDKAPGPDGFSSGFFKAAWPVVGMEVTKAVLEFFATGKLLKQVNATLLSLIPRYGLQPWWASSGRSPAVTFCIRARWHWPIGLFQLGFADDLLLFSKADVPSITIFKRGLSPLLTFRDSMLIDRRVTSFCLDRLLHHLSVSDCRPLLLKIDNRIKGWDGILLSFAGRVQLIMSALIALHVY</sequence>
<gene>
    <name evidence="1" type="ORF">Slati_4425200</name>
</gene>
<dbReference type="SUPFAM" id="SSF56219">
    <property type="entry name" value="DNase I-like"/>
    <property type="match status" value="1"/>
</dbReference>
<evidence type="ECO:0008006" key="2">
    <source>
        <dbReference type="Google" id="ProtNLM"/>
    </source>
</evidence>
<protein>
    <recommendedName>
        <fullName evidence="2">Reverse transcriptase</fullName>
    </recommendedName>
</protein>
<comment type="caution">
    <text evidence="1">The sequence shown here is derived from an EMBL/GenBank/DDBJ whole genome shotgun (WGS) entry which is preliminary data.</text>
</comment>
<dbReference type="AlphaFoldDB" id="A0AAW2SR45"/>
<reference evidence="1" key="2">
    <citation type="journal article" date="2024" name="Plant">
        <title>Genomic evolution and insights into agronomic trait innovations of Sesamum species.</title>
        <authorList>
            <person name="Miao H."/>
            <person name="Wang L."/>
            <person name="Qu L."/>
            <person name="Liu H."/>
            <person name="Sun Y."/>
            <person name="Le M."/>
            <person name="Wang Q."/>
            <person name="Wei S."/>
            <person name="Zheng Y."/>
            <person name="Lin W."/>
            <person name="Duan Y."/>
            <person name="Cao H."/>
            <person name="Xiong S."/>
            <person name="Wang X."/>
            <person name="Wei L."/>
            <person name="Li C."/>
            <person name="Ma Q."/>
            <person name="Ju M."/>
            <person name="Zhao R."/>
            <person name="Li G."/>
            <person name="Mu C."/>
            <person name="Tian Q."/>
            <person name="Mei H."/>
            <person name="Zhang T."/>
            <person name="Gao T."/>
            <person name="Zhang H."/>
        </authorList>
    </citation>
    <scope>NUCLEOTIDE SEQUENCE</scope>
    <source>
        <strain evidence="1">KEN1</strain>
    </source>
</reference>
<reference evidence="1" key="1">
    <citation type="submission" date="2020-06" db="EMBL/GenBank/DDBJ databases">
        <authorList>
            <person name="Li T."/>
            <person name="Hu X."/>
            <person name="Zhang T."/>
            <person name="Song X."/>
            <person name="Zhang H."/>
            <person name="Dai N."/>
            <person name="Sheng W."/>
            <person name="Hou X."/>
            <person name="Wei L."/>
        </authorList>
    </citation>
    <scope>NUCLEOTIDE SEQUENCE</scope>
    <source>
        <strain evidence="1">KEN1</strain>
        <tissue evidence="1">Leaf</tissue>
    </source>
</reference>
<dbReference type="InterPro" id="IPR036691">
    <property type="entry name" value="Endo/exonu/phosph_ase_sf"/>
</dbReference>
<proteinExistence type="predicted"/>
<evidence type="ECO:0000313" key="1">
    <source>
        <dbReference type="EMBL" id="KAL0394590.1"/>
    </source>
</evidence>
<accession>A0AAW2SR45</accession>
<name>A0AAW2SR45_9LAMI</name>
<organism evidence="1">
    <name type="scientific">Sesamum latifolium</name>
    <dbReference type="NCBI Taxonomy" id="2727402"/>
    <lineage>
        <taxon>Eukaryota</taxon>
        <taxon>Viridiplantae</taxon>
        <taxon>Streptophyta</taxon>
        <taxon>Embryophyta</taxon>
        <taxon>Tracheophyta</taxon>
        <taxon>Spermatophyta</taxon>
        <taxon>Magnoliopsida</taxon>
        <taxon>eudicotyledons</taxon>
        <taxon>Gunneridae</taxon>
        <taxon>Pentapetalae</taxon>
        <taxon>asterids</taxon>
        <taxon>lamiids</taxon>
        <taxon>Lamiales</taxon>
        <taxon>Pedaliaceae</taxon>
        <taxon>Sesamum</taxon>
    </lineage>
</organism>
<dbReference type="EMBL" id="JACGWN010000016">
    <property type="protein sequence ID" value="KAL0394590.1"/>
    <property type="molecule type" value="Genomic_DNA"/>
</dbReference>